<accession>A0AA36J8X1</accession>
<feature type="transmembrane region" description="Helical" evidence="1">
    <location>
        <begin position="367"/>
        <end position="386"/>
    </location>
</feature>
<dbReference type="Pfam" id="PF00173">
    <property type="entry name" value="Cyt-b5"/>
    <property type="match status" value="1"/>
</dbReference>
<keyword evidence="1" id="KW-0812">Transmembrane</keyword>
<comment type="caution">
    <text evidence="3">The sequence shown here is derived from an EMBL/GenBank/DDBJ whole genome shotgun (WGS) entry which is preliminary data.</text>
</comment>
<dbReference type="PANTHER" id="PTHR19353">
    <property type="entry name" value="FATTY ACID DESATURASE 2"/>
    <property type="match status" value="1"/>
</dbReference>
<evidence type="ECO:0000313" key="3">
    <source>
        <dbReference type="EMBL" id="CAJ1400674.1"/>
    </source>
</evidence>
<dbReference type="InterPro" id="IPR001199">
    <property type="entry name" value="Cyt_B5-like_heme/steroid-bd"/>
</dbReference>
<dbReference type="EMBL" id="CAUJNA010003380">
    <property type="protein sequence ID" value="CAJ1400674.1"/>
    <property type="molecule type" value="Genomic_DNA"/>
</dbReference>
<name>A0AA36J8X1_9DINO</name>
<dbReference type="SUPFAM" id="SSF55856">
    <property type="entry name" value="Cytochrome b5-like heme/steroid binding domain"/>
    <property type="match status" value="1"/>
</dbReference>
<dbReference type="AlphaFoldDB" id="A0AA36J8X1"/>
<dbReference type="PANTHER" id="PTHR19353:SF15">
    <property type="entry name" value="CYTOCHROME B5 HEME-BINDING DOMAIN-CONTAINING PROTEIN"/>
    <property type="match status" value="1"/>
</dbReference>
<dbReference type="GO" id="GO:0016717">
    <property type="term" value="F:oxidoreductase activity, acting on paired donors, with oxidation of a pair of donors resulting in the reduction of molecular oxygen to two molecules of water"/>
    <property type="evidence" value="ECO:0007669"/>
    <property type="project" value="TreeGrafter"/>
</dbReference>
<feature type="transmembrane region" description="Helical" evidence="1">
    <location>
        <begin position="333"/>
        <end position="355"/>
    </location>
</feature>
<dbReference type="Proteomes" id="UP001178507">
    <property type="component" value="Unassembled WGS sequence"/>
</dbReference>
<dbReference type="InterPro" id="IPR012171">
    <property type="entry name" value="Fatty_acid_desaturase"/>
</dbReference>
<dbReference type="Pfam" id="PF00487">
    <property type="entry name" value="FA_desaturase"/>
    <property type="match status" value="1"/>
</dbReference>
<dbReference type="PROSITE" id="PS50255">
    <property type="entry name" value="CYTOCHROME_B5_2"/>
    <property type="match status" value="1"/>
</dbReference>
<dbReference type="InterPro" id="IPR036400">
    <property type="entry name" value="Cyt_B5-like_heme/steroid_sf"/>
</dbReference>
<dbReference type="Gene3D" id="3.10.120.10">
    <property type="entry name" value="Cytochrome b5-like heme/steroid binding domain"/>
    <property type="match status" value="1"/>
</dbReference>
<organism evidence="3 4">
    <name type="scientific">Effrenium voratum</name>
    <dbReference type="NCBI Taxonomy" id="2562239"/>
    <lineage>
        <taxon>Eukaryota</taxon>
        <taxon>Sar</taxon>
        <taxon>Alveolata</taxon>
        <taxon>Dinophyceae</taxon>
        <taxon>Suessiales</taxon>
        <taxon>Symbiodiniaceae</taxon>
        <taxon>Effrenium</taxon>
    </lineage>
</organism>
<keyword evidence="4" id="KW-1185">Reference proteome</keyword>
<keyword evidence="1" id="KW-0472">Membrane</keyword>
<protein>
    <recommendedName>
        <fullName evidence="2">Cytochrome b5 heme-binding domain-containing protein</fullName>
    </recommendedName>
</protein>
<feature type="transmembrane region" description="Helical" evidence="1">
    <location>
        <begin position="45"/>
        <end position="63"/>
    </location>
</feature>
<proteinExistence type="predicted"/>
<evidence type="ECO:0000256" key="1">
    <source>
        <dbReference type="SAM" id="Phobius"/>
    </source>
</evidence>
<reference evidence="3" key="1">
    <citation type="submission" date="2023-08" db="EMBL/GenBank/DDBJ databases">
        <authorList>
            <person name="Chen Y."/>
            <person name="Shah S."/>
            <person name="Dougan E. K."/>
            <person name="Thang M."/>
            <person name="Chan C."/>
        </authorList>
    </citation>
    <scope>NUCLEOTIDE SEQUENCE</scope>
</reference>
<feature type="transmembrane region" description="Helical" evidence="1">
    <location>
        <begin position="172"/>
        <end position="195"/>
    </location>
</feature>
<feature type="domain" description="Cytochrome b5 heme-binding" evidence="2">
    <location>
        <begin position="81"/>
        <end position="137"/>
    </location>
</feature>
<dbReference type="GO" id="GO:0006629">
    <property type="term" value="P:lipid metabolic process"/>
    <property type="evidence" value="ECO:0007669"/>
    <property type="project" value="InterPro"/>
</dbReference>
<evidence type="ECO:0000313" key="4">
    <source>
        <dbReference type="Proteomes" id="UP001178507"/>
    </source>
</evidence>
<keyword evidence="1" id="KW-1133">Transmembrane helix</keyword>
<dbReference type="GO" id="GO:0016020">
    <property type="term" value="C:membrane"/>
    <property type="evidence" value="ECO:0007669"/>
    <property type="project" value="TreeGrafter"/>
</dbReference>
<gene>
    <name evidence="3" type="ORF">EVOR1521_LOCUS23973</name>
</gene>
<sequence length="484" mass="53624">MTACDKFAAGFVDLAANISDLVVTCGNPDAGDEKAIVGSNMQQSLYLFVIVVLAAVCHLVATYRSSESGGKEPVEKDLWHISGADYDLSAFVKQHPGGPIAIGLGRGIDCTQLFVTYHAAGSPARAILEKYRVSSKTAELQESEFHKALCQTVKDHFAGQGKWAHKASYSHLVLLAAIMLAMIASWWAWFAGYWFSLLTLPISSWLVFANGVHDASHFAVTSVAWVNHAMTFPALPLFSNPITWYSQHVVKHHCHCNEVDEDVDLYHLMPIRLHKHVDSIGGMGHLAKAVLTGIHLGIGVPLNCLTGVLENLPDGFIHGNRIKLLRVFSENPLHYLSVWMGVLGAFGFSVTSFFVHDTVFKKVCFTAVPYVIASLLFIVFTQVSHIQEACQADRTLQTDDFFKRQALSSLDYSVDSKLWSILSGGVNMQSLHHCLPWVNSCHYTALYPKFREICRQHEAVPPQVENFPEALSMAYKYIVKMNCP</sequence>
<dbReference type="InterPro" id="IPR005804">
    <property type="entry name" value="FA_desaturase_dom"/>
</dbReference>
<evidence type="ECO:0000259" key="2">
    <source>
        <dbReference type="PROSITE" id="PS50255"/>
    </source>
</evidence>